<dbReference type="HAMAP" id="MF_00694">
    <property type="entry name" value="KDGDH"/>
    <property type="match status" value="1"/>
</dbReference>
<comment type="similarity">
    <text evidence="3 5 6">Belongs to the DapA family.</text>
</comment>
<dbReference type="SMART" id="SM01130">
    <property type="entry name" value="DHDPS"/>
    <property type="match status" value="1"/>
</dbReference>
<keyword evidence="8" id="KW-1185">Reference proteome</keyword>
<accession>A0ABN3KH14</accession>
<dbReference type="PANTHER" id="PTHR12128">
    <property type="entry name" value="DIHYDRODIPICOLINATE SYNTHASE"/>
    <property type="match status" value="1"/>
</dbReference>
<dbReference type="EMBL" id="BAAARW010000050">
    <property type="protein sequence ID" value="GAA2459767.1"/>
    <property type="molecule type" value="Genomic_DNA"/>
</dbReference>
<comment type="pathway">
    <text evidence="2 5">Carbohydrate acid metabolism; D-glucarate degradation; 2,5-dioxopentanoate from D-glucarate: step 2/2.</text>
</comment>
<dbReference type="PIRSF" id="PIRSF001365">
    <property type="entry name" value="DHDPS"/>
    <property type="match status" value="1"/>
</dbReference>
<evidence type="ECO:0000313" key="7">
    <source>
        <dbReference type="EMBL" id="GAA2459767.1"/>
    </source>
</evidence>
<comment type="catalytic activity">
    <reaction evidence="1 5">
        <text>5-dehydro-4-deoxy-D-glucarate + H(+) = 2,5-dioxopentanoate + CO2 + H2O</text>
        <dbReference type="Rhea" id="RHEA:24608"/>
        <dbReference type="ChEBI" id="CHEBI:15377"/>
        <dbReference type="ChEBI" id="CHEBI:15378"/>
        <dbReference type="ChEBI" id="CHEBI:16526"/>
        <dbReference type="ChEBI" id="CHEBI:42819"/>
        <dbReference type="ChEBI" id="CHEBI:58136"/>
        <dbReference type="EC" id="4.2.1.41"/>
    </reaction>
</comment>
<sequence length="305" mass="31218">MSPLRLGGVLFFPVTPFGPDGGVAVDVLAEHVRAGMAHGPGGVFVACGTGEFPSLSTEEHRLAVRTAVAEVNGRVPVVAGAGGPLGAALRQAKQAAAAGADGVLLLPPYLSQGPVPGLRDYVRAVAEAAGIPVILYQRGGLALDPAAAVELARVPGVVGLKDGIGDIDRMARIVCAVRREIGPGFAFFNGLPTAELTAPAYRGIGVDLYSSAAFCFVPEVAAAFRGALDSGDDDLVRRLTDEFYAPLVELRSAVPGYAVSLVKAGVRLGGLDAGPVRPPLAEPAPEHLQELSRLIKAGRALVGAR</sequence>
<evidence type="ECO:0000256" key="4">
    <source>
        <dbReference type="ARBA" id="ARBA00023239"/>
    </source>
</evidence>
<dbReference type="Gene3D" id="3.20.20.70">
    <property type="entry name" value="Aldolase class I"/>
    <property type="match status" value="1"/>
</dbReference>
<dbReference type="InterPro" id="IPR013785">
    <property type="entry name" value="Aldolase_TIM"/>
</dbReference>
<proteinExistence type="inferred from homology"/>
<dbReference type="Pfam" id="PF00701">
    <property type="entry name" value="DHDPS"/>
    <property type="match status" value="1"/>
</dbReference>
<dbReference type="InterPro" id="IPR002220">
    <property type="entry name" value="DapA-like"/>
</dbReference>
<dbReference type="SUPFAM" id="SSF51569">
    <property type="entry name" value="Aldolase"/>
    <property type="match status" value="1"/>
</dbReference>
<dbReference type="EC" id="4.2.1.41" evidence="5"/>
<organism evidence="7 8">
    <name type="scientific">Actinomadura vinacea</name>
    <dbReference type="NCBI Taxonomy" id="115336"/>
    <lineage>
        <taxon>Bacteria</taxon>
        <taxon>Bacillati</taxon>
        <taxon>Actinomycetota</taxon>
        <taxon>Actinomycetes</taxon>
        <taxon>Streptosporangiales</taxon>
        <taxon>Thermomonosporaceae</taxon>
        <taxon>Actinomadura</taxon>
    </lineage>
</organism>
<dbReference type="PANTHER" id="PTHR12128:SF19">
    <property type="entry name" value="5-DEHYDRO-4-DEOXYGLUCARATE DEHYDRATASE 2-RELATED"/>
    <property type="match status" value="1"/>
</dbReference>
<evidence type="ECO:0000256" key="1">
    <source>
        <dbReference type="ARBA" id="ARBA00001446"/>
    </source>
</evidence>
<dbReference type="Proteomes" id="UP001501231">
    <property type="component" value="Unassembled WGS sequence"/>
</dbReference>
<dbReference type="InterPro" id="IPR017655">
    <property type="entry name" value="Dehydro-deoxyglucarate_dehyd"/>
</dbReference>
<evidence type="ECO:0000256" key="6">
    <source>
        <dbReference type="PIRNR" id="PIRNR001365"/>
    </source>
</evidence>
<dbReference type="NCBIfam" id="NF002958">
    <property type="entry name" value="PRK03620.1"/>
    <property type="match status" value="1"/>
</dbReference>
<evidence type="ECO:0000256" key="5">
    <source>
        <dbReference type="HAMAP-Rule" id="MF_00694"/>
    </source>
</evidence>
<reference evidence="7 8" key="1">
    <citation type="journal article" date="2019" name="Int. J. Syst. Evol. Microbiol.">
        <title>The Global Catalogue of Microorganisms (GCM) 10K type strain sequencing project: providing services to taxonomists for standard genome sequencing and annotation.</title>
        <authorList>
            <consortium name="The Broad Institute Genomics Platform"/>
            <consortium name="The Broad Institute Genome Sequencing Center for Infectious Disease"/>
            <person name="Wu L."/>
            <person name="Ma J."/>
        </authorList>
    </citation>
    <scope>NUCLEOTIDE SEQUENCE [LARGE SCALE GENOMIC DNA]</scope>
    <source>
        <strain evidence="7 8">JCM 3325</strain>
    </source>
</reference>
<comment type="caution">
    <text evidence="7">The sequence shown here is derived from an EMBL/GenBank/DDBJ whole genome shotgun (WGS) entry which is preliminary data.</text>
</comment>
<name>A0ABN3KH14_9ACTN</name>
<evidence type="ECO:0000256" key="3">
    <source>
        <dbReference type="ARBA" id="ARBA00007592"/>
    </source>
</evidence>
<protein>
    <recommendedName>
        <fullName evidence="5">Probable 5-dehydro-4-deoxyglucarate dehydratase</fullName>
        <ecNumber evidence="5">4.2.1.41</ecNumber>
    </recommendedName>
    <alternativeName>
        <fullName evidence="5">5-keto-4-deoxy-glucarate dehydratase</fullName>
        <shortName evidence="5">KDGDH</shortName>
    </alternativeName>
</protein>
<evidence type="ECO:0000313" key="8">
    <source>
        <dbReference type="Proteomes" id="UP001501231"/>
    </source>
</evidence>
<keyword evidence="4 5" id="KW-0456">Lyase</keyword>
<gene>
    <name evidence="7" type="ORF">GCM10010191_95070</name>
</gene>
<evidence type="ECO:0000256" key="2">
    <source>
        <dbReference type="ARBA" id="ARBA00004983"/>
    </source>
</evidence>